<dbReference type="PANTHER" id="PTHR43798">
    <property type="entry name" value="MONOACYLGLYCEROL LIPASE"/>
    <property type="match status" value="1"/>
</dbReference>
<gene>
    <name evidence="3" type="primary">ydjP</name>
    <name evidence="3" type="ORF">STSP_48950</name>
</gene>
<name>A0A177HLV3_9ACTN</name>
<dbReference type="PATRIC" id="fig|1716141.3.peg.5138"/>
<dbReference type="EMBL" id="LOHS01000102">
    <property type="protein sequence ID" value="OAH11726.1"/>
    <property type="molecule type" value="Genomic_DNA"/>
</dbReference>
<sequence>MPPLTFDQARHLDVDGGRIAYYETGTGSRPIVWVHGLPLDSRSWAAQKEFFDPHARNVFLDLRGYGASDKLPPNVGSVTALYTADLAALITHLRLDSPTVVGFASAGHVALRFAAQHPQLLGKLAVLNGSPKFRRSDDWPHGFDDAGIAHFTDAAREGGIEGITDAVLDPDLVFADVDTARATELGSWFSEMSYNAGVETLLGFFDNISLDDDRHLLPAITVPTLVMSSTIGQEVPSSVSLHLRQTIPQARLAELPGTDHFAFATRPDLVNTLLHSFINDRPTPDH</sequence>
<dbReference type="Gene3D" id="3.40.50.1820">
    <property type="entry name" value="alpha/beta hydrolase"/>
    <property type="match status" value="1"/>
</dbReference>
<dbReference type="Proteomes" id="UP000077381">
    <property type="component" value="Unassembled WGS sequence"/>
</dbReference>
<dbReference type="AlphaFoldDB" id="A0A177HLV3"/>
<keyword evidence="1 3" id="KW-0378">Hydrolase</keyword>
<proteinExistence type="predicted"/>
<dbReference type="InterPro" id="IPR050266">
    <property type="entry name" value="AB_hydrolase_sf"/>
</dbReference>
<dbReference type="GO" id="GO:0016787">
    <property type="term" value="F:hydrolase activity"/>
    <property type="evidence" value="ECO:0007669"/>
    <property type="project" value="UniProtKB-KW"/>
</dbReference>
<evidence type="ECO:0000313" key="4">
    <source>
        <dbReference type="Proteomes" id="UP000077381"/>
    </source>
</evidence>
<comment type="caution">
    <text evidence="3">The sequence shown here is derived from an EMBL/GenBank/DDBJ whole genome shotgun (WGS) entry which is preliminary data.</text>
</comment>
<dbReference type="SUPFAM" id="SSF53474">
    <property type="entry name" value="alpha/beta-Hydrolases"/>
    <property type="match status" value="1"/>
</dbReference>
<dbReference type="InterPro" id="IPR000073">
    <property type="entry name" value="AB_hydrolase_1"/>
</dbReference>
<organism evidence="3 4">
    <name type="scientific">Streptomyces jeddahensis</name>
    <dbReference type="NCBI Taxonomy" id="1716141"/>
    <lineage>
        <taxon>Bacteria</taxon>
        <taxon>Bacillati</taxon>
        <taxon>Actinomycetota</taxon>
        <taxon>Actinomycetes</taxon>
        <taxon>Kitasatosporales</taxon>
        <taxon>Streptomycetaceae</taxon>
        <taxon>Streptomyces</taxon>
    </lineage>
</organism>
<protein>
    <submittedName>
        <fullName evidence="3">AB hydrolase superfamily protein YdjP</fullName>
        <ecNumber evidence="3">3.-.-.-</ecNumber>
    </submittedName>
</protein>
<evidence type="ECO:0000256" key="1">
    <source>
        <dbReference type="ARBA" id="ARBA00022801"/>
    </source>
</evidence>
<dbReference type="PRINTS" id="PR00111">
    <property type="entry name" value="ABHYDROLASE"/>
</dbReference>
<evidence type="ECO:0000313" key="3">
    <source>
        <dbReference type="EMBL" id="OAH11726.1"/>
    </source>
</evidence>
<dbReference type="STRING" id="1716141.STSP_48950"/>
<keyword evidence="4" id="KW-1185">Reference proteome</keyword>
<dbReference type="RefSeq" id="WP_067281890.1">
    <property type="nucleotide sequence ID" value="NZ_LOHS01000102.1"/>
</dbReference>
<evidence type="ECO:0000259" key="2">
    <source>
        <dbReference type="Pfam" id="PF12697"/>
    </source>
</evidence>
<feature type="domain" description="AB hydrolase-1" evidence="2">
    <location>
        <begin position="31"/>
        <end position="271"/>
    </location>
</feature>
<dbReference type="GO" id="GO:0016020">
    <property type="term" value="C:membrane"/>
    <property type="evidence" value="ECO:0007669"/>
    <property type="project" value="TreeGrafter"/>
</dbReference>
<reference evidence="3 4" key="1">
    <citation type="submission" date="2015-12" db="EMBL/GenBank/DDBJ databases">
        <title>Genome sequence of Streptomyces sp. G25.</title>
        <authorList>
            <person name="Poehlein A."/>
            <person name="Roettig A."/>
            <person name="Hiessl S."/>
            <person name="Hauschild P."/>
            <person name="Schauer J."/>
            <person name="Madkour M.H."/>
            <person name="Al-Ansari A.M."/>
            <person name="Almakishah N.H."/>
            <person name="Steinbuechel A."/>
            <person name="Daniel R."/>
        </authorList>
    </citation>
    <scope>NUCLEOTIDE SEQUENCE [LARGE SCALE GENOMIC DNA]</scope>
    <source>
        <strain evidence="4">G25(2015)</strain>
    </source>
</reference>
<dbReference type="OrthoDB" id="334507at2"/>
<dbReference type="Pfam" id="PF12697">
    <property type="entry name" value="Abhydrolase_6"/>
    <property type="match status" value="1"/>
</dbReference>
<accession>A0A177HLV3</accession>
<dbReference type="InterPro" id="IPR029058">
    <property type="entry name" value="AB_hydrolase_fold"/>
</dbReference>
<dbReference type="EC" id="3.-.-.-" evidence="3"/>
<dbReference type="PANTHER" id="PTHR43798:SF31">
    <property type="entry name" value="AB HYDROLASE SUPERFAMILY PROTEIN YCLE"/>
    <property type="match status" value="1"/>
</dbReference>